<comment type="subcellular location">
    <subcellularLocation>
        <location evidence="1">Bacterial flagellum basal body</location>
    </subcellularLocation>
</comment>
<dbReference type="Pfam" id="PF00460">
    <property type="entry name" value="Flg_bb_rod"/>
    <property type="match status" value="1"/>
</dbReference>
<accession>A0A6B8LZP5</accession>
<protein>
    <submittedName>
        <fullName evidence="3">Flagellar basal body rod protein FlgB</fullName>
    </submittedName>
</protein>
<dbReference type="Proteomes" id="UP000422569">
    <property type="component" value="Chromosome"/>
</dbReference>
<feature type="domain" description="Flagellar basal body rod protein N-terminal" evidence="2">
    <location>
        <begin position="18"/>
        <end position="37"/>
    </location>
</feature>
<evidence type="ECO:0000256" key="1">
    <source>
        <dbReference type="ARBA" id="ARBA00004117"/>
    </source>
</evidence>
<evidence type="ECO:0000313" key="3">
    <source>
        <dbReference type="EMBL" id="QGM97917.1"/>
    </source>
</evidence>
<evidence type="ECO:0000259" key="2">
    <source>
        <dbReference type="Pfam" id="PF00460"/>
    </source>
</evidence>
<evidence type="ECO:0000313" key="4">
    <source>
        <dbReference type="Proteomes" id="UP000422569"/>
    </source>
</evidence>
<sequence length="126" mass="13991">MEPVYLFNLIDQQKSWLSARQSVVAQNIVNADTPGYRAQDLMPFSRVMERGALDISGADPKHLRPSPVETLAAAIRPTEGWETTHSGNTVSPEFEMIKAGEVRGAFTLDTNLMRAFHGMWMSAVRA</sequence>
<keyword evidence="3" id="KW-0969">Cilium</keyword>
<dbReference type="RefSeq" id="WP_016918324.1">
    <property type="nucleotide sequence ID" value="NZ_CP044331.1"/>
</dbReference>
<name>A0A6B8LZP5_9HYPH</name>
<keyword evidence="3" id="KW-0966">Cell projection</keyword>
<keyword evidence="4" id="KW-1185">Reference proteome</keyword>
<keyword evidence="3" id="KW-0282">Flagellum</keyword>
<dbReference type="InterPro" id="IPR001444">
    <property type="entry name" value="Flag_bb_rod_N"/>
</dbReference>
<reference evidence="3 4" key="1">
    <citation type="submission" date="2019-09" db="EMBL/GenBank/DDBJ databases">
        <title>Isolation and complete genome sequencing of Methylocystis species.</title>
        <authorList>
            <person name="Rumah B.L."/>
            <person name="Stead C.E."/>
            <person name="Stevens B.C."/>
            <person name="Minton N.P."/>
            <person name="Grosse-Honebrink A."/>
            <person name="Zhang Y."/>
        </authorList>
    </citation>
    <scope>NUCLEOTIDE SEQUENCE [LARGE SCALE GENOMIC DNA]</scope>
    <source>
        <strain evidence="3 4">BRCS2</strain>
    </source>
</reference>
<dbReference type="GO" id="GO:0009425">
    <property type="term" value="C:bacterial-type flagellum basal body"/>
    <property type="evidence" value="ECO:0007669"/>
    <property type="project" value="UniProtKB-SubCell"/>
</dbReference>
<gene>
    <name evidence="3" type="primary">flgB</name>
    <name evidence="3" type="ORF">F7D14_10845</name>
</gene>
<proteinExistence type="predicted"/>
<dbReference type="KEGG" id="mpar:F7D14_10845"/>
<dbReference type="AlphaFoldDB" id="A0A6B8LZP5"/>
<dbReference type="EMBL" id="CP044331">
    <property type="protein sequence ID" value="QGM97917.1"/>
    <property type="molecule type" value="Genomic_DNA"/>
</dbReference>
<organism evidence="3 4">
    <name type="scientific">Methylocystis parvus</name>
    <dbReference type="NCBI Taxonomy" id="134"/>
    <lineage>
        <taxon>Bacteria</taxon>
        <taxon>Pseudomonadati</taxon>
        <taxon>Pseudomonadota</taxon>
        <taxon>Alphaproteobacteria</taxon>
        <taxon>Hyphomicrobiales</taxon>
        <taxon>Methylocystaceae</taxon>
        <taxon>Methylocystis</taxon>
    </lineage>
</organism>